<dbReference type="Gene3D" id="1.25.40.10">
    <property type="entry name" value="Tetratricopeptide repeat domain"/>
    <property type="match status" value="1"/>
</dbReference>
<evidence type="ECO:0000256" key="6">
    <source>
        <dbReference type="ARBA" id="ARBA00023186"/>
    </source>
</evidence>
<name>A0A1I6PV50_9CAUL</name>
<evidence type="ECO:0000256" key="2">
    <source>
        <dbReference type="ARBA" id="ARBA00022475"/>
    </source>
</evidence>
<evidence type="ECO:0000256" key="5">
    <source>
        <dbReference type="ARBA" id="ARBA00023136"/>
    </source>
</evidence>
<dbReference type="PANTHER" id="PTHR38035:SF1">
    <property type="entry name" value="ANCILLARY SECYEG TRANSLOCON SUBUNIT"/>
    <property type="match status" value="1"/>
</dbReference>
<dbReference type="STRING" id="871741.SAMN05192570_1305"/>
<reference evidence="13" key="1">
    <citation type="submission" date="2016-10" db="EMBL/GenBank/DDBJ databases">
        <authorList>
            <person name="Varghese N."/>
            <person name="Submissions S."/>
        </authorList>
    </citation>
    <scope>NUCLEOTIDE SEQUENCE [LARGE SCALE GENOMIC DNA]</scope>
    <source>
        <strain evidence="13">CGMCC 1.10683</strain>
    </source>
</reference>
<feature type="transmembrane region" description="Helical" evidence="10">
    <location>
        <begin position="23"/>
        <end position="45"/>
    </location>
</feature>
<dbReference type="OrthoDB" id="7173339at2"/>
<evidence type="ECO:0000256" key="9">
    <source>
        <dbReference type="SAM" id="MobiDB-lite"/>
    </source>
</evidence>
<dbReference type="InterPro" id="IPR026039">
    <property type="entry name" value="YfgM"/>
</dbReference>
<evidence type="ECO:0000256" key="3">
    <source>
        <dbReference type="ARBA" id="ARBA00022692"/>
    </source>
</evidence>
<comment type="subcellular location">
    <subcellularLocation>
        <location evidence="1">Cell membrane</location>
        <topology evidence="1">Single-pass type II membrane protein</topology>
    </subcellularLocation>
</comment>
<dbReference type="GO" id="GO:0005886">
    <property type="term" value="C:plasma membrane"/>
    <property type="evidence" value="ECO:0007669"/>
    <property type="project" value="UniProtKB-SubCell"/>
</dbReference>
<dbReference type="RefSeq" id="WP_092308007.1">
    <property type="nucleotide sequence ID" value="NZ_FOZV01000002.1"/>
</dbReference>
<evidence type="ECO:0000256" key="10">
    <source>
        <dbReference type="SAM" id="Phobius"/>
    </source>
</evidence>
<evidence type="ECO:0000313" key="12">
    <source>
        <dbReference type="EMBL" id="SFS44066.1"/>
    </source>
</evidence>
<dbReference type="AlphaFoldDB" id="A0A1I6PV50"/>
<keyword evidence="6" id="KW-0143">Chaperone</keyword>
<comment type="similarity">
    <text evidence="7">Belongs to the YfgM family.</text>
</comment>
<evidence type="ECO:0000256" key="4">
    <source>
        <dbReference type="ARBA" id="ARBA00022989"/>
    </source>
</evidence>
<keyword evidence="5 10" id="KW-0472">Membrane</keyword>
<evidence type="ECO:0000313" key="13">
    <source>
        <dbReference type="Proteomes" id="UP000198788"/>
    </source>
</evidence>
<protein>
    <recommendedName>
        <fullName evidence="8">Ancillary SecYEG translocon subunit</fullName>
    </recommendedName>
</protein>
<dbReference type="Pfam" id="PF09976">
    <property type="entry name" value="TPR_21"/>
    <property type="match status" value="1"/>
</dbReference>
<dbReference type="InterPro" id="IPR011990">
    <property type="entry name" value="TPR-like_helical_dom_sf"/>
</dbReference>
<gene>
    <name evidence="12" type="ORF">SAMN05192570_1305</name>
</gene>
<keyword evidence="3 10" id="KW-0812">Transmembrane</keyword>
<feature type="region of interest" description="Disordered" evidence="9">
    <location>
        <begin position="232"/>
        <end position="257"/>
    </location>
</feature>
<evidence type="ECO:0000256" key="1">
    <source>
        <dbReference type="ARBA" id="ARBA00004401"/>
    </source>
</evidence>
<keyword evidence="4 10" id="KW-1133">Transmembrane helix</keyword>
<feature type="domain" description="Ancillary SecYEG translocon subunit/Cell division coordinator CpoB TPR" evidence="11">
    <location>
        <begin position="26"/>
        <end position="147"/>
    </location>
</feature>
<evidence type="ECO:0000256" key="8">
    <source>
        <dbReference type="ARBA" id="ARBA00024235"/>
    </source>
</evidence>
<accession>A0A1I6PV50</accession>
<evidence type="ECO:0000259" key="11">
    <source>
        <dbReference type="Pfam" id="PF09976"/>
    </source>
</evidence>
<dbReference type="SUPFAM" id="SSF48452">
    <property type="entry name" value="TPR-like"/>
    <property type="match status" value="1"/>
</dbReference>
<dbReference type="PANTHER" id="PTHR38035">
    <property type="entry name" value="UPF0070 PROTEIN YFGM"/>
    <property type="match status" value="1"/>
</dbReference>
<keyword evidence="13" id="KW-1185">Reference proteome</keyword>
<sequence>MVDVFEQVEEELRSDRYKRLARTWLPVVGGVLLVALLAALGWWGWQSWETSKADKASVAYERGIESLEANNPTGADAAFKQAADEGNGAYKAMALMQRAGIALDANRADDALAHLDAAAKASRDPLIADAAALKAARIAMDSASLADIEARLEPLTGDDRPYRSFAALDLALARLQHGKADEAREALVVLKNSLDTPPMVGQVADLAISGIDAGGAANIAAITRAQASIPVPDATAAPADRPAGSPQPAAPAAADRP</sequence>
<keyword evidence="2" id="KW-1003">Cell membrane</keyword>
<dbReference type="Proteomes" id="UP000198788">
    <property type="component" value="Unassembled WGS sequence"/>
</dbReference>
<organism evidence="12 13">
    <name type="scientific">Brevundimonas viscosa</name>
    <dbReference type="NCBI Taxonomy" id="871741"/>
    <lineage>
        <taxon>Bacteria</taxon>
        <taxon>Pseudomonadati</taxon>
        <taxon>Pseudomonadota</taxon>
        <taxon>Alphaproteobacteria</taxon>
        <taxon>Caulobacterales</taxon>
        <taxon>Caulobacteraceae</taxon>
        <taxon>Brevundimonas</taxon>
    </lineage>
</organism>
<dbReference type="GO" id="GO:0044877">
    <property type="term" value="F:protein-containing complex binding"/>
    <property type="evidence" value="ECO:0007669"/>
    <property type="project" value="InterPro"/>
</dbReference>
<dbReference type="InterPro" id="IPR018704">
    <property type="entry name" value="SecYEG/CpoB_TPR"/>
</dbReference>
<evidence type="ECO:0000256" key="7">
    <source>
        <dbReference type="ARBA" id="ARBA00024197"/>
    </source>
</evidence>
<proteinExistence type="inferred from homology"/>
<dbReference type="EMBL" id="FOZV01000002">
    <property type="protein sequence ID" value="SFS44066.1"/>
    <property type="molecule type" value="Genomic_DNA"/>
</dbReference>